<organism evidence="2 3">
    <name type="scientific">Sphingobium yanoikuyae</name>
    <name type="common">Sphingomonas yanoikuyae</name>
    <dbReference type="NCBI Taxonomy" id="13690"/>
    <lineage>
        <taxon>Bacteria</taxon>
        <taxon>Pseudomonadati</taxon>
        <taxon>Pseudomonadota</taxon>
        <taxon>Alphaproteobacteria</taxon>
        <taxon>Sphingomonadales</taxon>
        <taxon>Sphingomonadaceae</taxon>
        <taxon>Sphingobium</taxon>
    </lineage>
</organism>
<feature type="domain" description="Immunity protein 30" evidence="1">
    <location>
        <begin position="18"/>
        <end position="102"/>
    </location>
</feature>
<dbReference type="AlphaFoldDB" id="A0AA42WVQ8"/>
<evidence type="ECO:0000313" key="3">
    <source>
        <dbReference type="Proteomes" id="UP001162318"/>
    </source>
</evidence>
<dbReference type="Pfam" id="PF15565">
    <property type="entry name" value="Imm30"/>
    <property type="match status" value="1"/>
</dbReference>
<accession>A0AA42WVQ8</accession>
<reference evidence="2" key="1">
    <citation type="submission" date="2022-09" db="EMBL/GenBank/DDBJ databases">
        <title>Intensive care unit water sources are persistently colonized with multi-drug resistant bacteria and are the site of extensive horizontal gene transfer of antibiotic resistance genes.</title>
        <authorList>
            <person name="Diorio-Toth L."/>
        </authorList>
    </citation>
    <scope>NUCLEOTIDE SEQUENCE</scope>
    <source>
        <strain evidence="2">GD03659</strain>
    </source>
</reference>
<dbReference type="RefSeq" id="WP_279731559.1">
    <property type="nucleotide sequence ID" value="NZ_JAOCKX010000023.1"/>
</dbReference>
<proteinExistence type="predicted"/>
<comment type="caution">
    <text evidence="2">The sequence shown here is derived from an EMBL/GenBank/DDBJ whole genome shotgun (WGS) entry which is preliminary data.</text>
</comment>
<name>A0AA42WVQ8_SPHYA</name>
<evidence type="ECO:0000313" key="2">
    <source>
        <dbReference type="EMBL" id="MDH2132623.1"/>
    </source>
</evidence>
<sequence length="148" mass="16522">MLEDDLKRLRGLFADGQSVAHTDAALVPIAAARNPASIKPLLLMLNDDSEDHGMWSLVHAAEQFECMVYITHFIETLPDLVIASRRWASIMMMRVLNSEEYKLELVRQLRDASVSSRSTAALICEDINQTDPIFLAKTVPVIIAARNS</sequence>
<dbReference type="InterPro" id="IPR029084">
    <property type="entry name" value="Imm30"/>
</dbReference>
<gene>
    <name evidence="2" type="ORF">N5J77_15965</name>
</gene>
<dbReference type="EMBL" id="JAOCKX010000023">
    <property type="protein sequence ID" value="MDH2132623.1"/>
    <property type="molecule type" value="Genomic_DNA"/>
</dbReference>
<protein>
    <submittedName>
        <fullName evidence="2">Imm30 family immunity protein</fullName>
    </submittedName>
</protein>
<dbReference type="Proteomes" id="UP001162318">
    <property type="component" value="Unassembled WGS sequence"/>
</dbReference>
<evidence type="ECO:0000259" key="1">
    <source>
        <dbReference type="Pfam" id="PF15565"/>
    </source>
</evidence>